<accession>A0A4S2J9P9</accession>
<feature type="non-terminal residue" evidence="1">
    <location>
        <position position="1"/>
    </location>
</feature>
<comment type="caution">
    <text evidence="1">The sequence shown here is derived from an EMBL/GenBank/DDBJ whole genome shotgun (WGS) entry which is preliminary data.</text>
</comment>
<dbReference type="EMBL" id="QBLH01003970">
    <property type="protein sequence ID" value="TGZ32032.1"/>
    <property type="molecule type" value="Genomic_DNA"/>
</dbReference>
<name>A0A4S2J9P9_9HYME</name>
<reference evidence="1 2" key="1">
    <citation type="journal article" date="2019" name="Philos. Trans. R. Soc. Lond., B, Biol. Sci.">
        <title>Ant behaviour and brain gene expression of defending hosts depend on the ecological success of the intruding social parasite.</title>
        <authorList>
            <person name="Kaur R."/>
            <person name="Stoldt M."/>
            <person name="Jongepier E."/>
            <person name="Feldmeyer B."/>
            <person name="Menzel F."/>
            <person name="Bornberg-Bauer E."/>
            <person name="Foitzik S."/>
        </authorList>
    </citation>
    <scope>NUCLEOTIDE SEQUENCE [LARGE SCALE GENOMIC DNA]</scope>
    <source>
        <tissue evidence="1">Whole body</tissue>
    </source>
</reference>
<organism evidence="1 2">
    <name type="scientific">Temnothorax longispinosus</name>
    <dbReference type="NCBI Taxonomy" id="300112"/>
    <lineage>
        <taxon>Eukaryota</taxon>
        <taxon>Metazoa</taxon>
        <taxon>Ecdysozoa</taxon>
        <taxon>Arthropoda</taxon>
        <taxon>Hexapoda</taxon>
        <taxon>Insecta</taxon>
        <taxon>Pterygota</taxon>
        <taxon>Neoptera</taxon>
        <taxon>Endopterygota</taxon>
        <taxon>Hymenoptera</taxon>
        <taxon>Apocrita</taxon>
        <taxon>Aculeata</taxon>
        <taxon>Formicoidea</taxon>
        <taxon>Formicidae</taxon>
        <taxon>Myrmicinae</taxon>
        <taxon>Temnothorax</taxon>
    </lineage>
</organism>
<sequence>RVSESVQSVRVRRAVGLSRRPVASRARARARVSNQLFSPRQSPVRSSRARAALCLSRSARLVRLSVRPSGRSHVAQNRGHRVEFRETGLVVRRTHTHVCTYAHTVVSAASRCVGRRP</sequence>
<evidence type="ECO:0000313" key="1">
    <source>
        <dbReference type="EMBL" id="TGZ32032.1"/>
    </source>
</evidence>
<proteinExistence type="predicted"/>
<protein>
    <submittedName>
        <fullName evidence="1">Uncharacterized protein</fullName>
    </submittedName>
</protein>
<keyword evidence="2" id="KW-1185">Reference proteome</keyword>
<gene>
    <name evidence="1" type="ORF">DBV15_03815</name>
</gene>
<dbReference type="AlphaFoldDB" id="A0A4S2J9P9"/>
<evidence type="ECO:0000313" key="2">
    <source>
        <dbReference type="Proteomes" id="UP000310200"/>
    </source>
</evidence>
<dbReference type="Proteomes" id="UP000310200">
    <property type="component" value="Unassembled WGS sequence"/>
</dbReference>